<name>A0A0F9D282_9ZZZZ</name>
<organism evidence="2">
    <name type="scientific">marine sediment metagenome</name>
    <dbReference type="NCBI Taxonomy" id="412755"/>
    <lineage>
        <taxon>unclassified sequences</taxon>
        <taxon>metagenomes</taxon>
        <taxon>ecological metagenomes</taxon>
    </lineage>
</organism>
<evidence type="ECO:0000256" key="1">
    <source>
        <dbReference type="SAM" id="MobiDB-lite"/>
    </source>
</evidence>
<protein>
    <submittedName>
        <fullName evidence="2">Uncharacterized protein</fullName>
    </submittedName>
</protein>
<feature type="region of interest" description="Disordered" evidence="1">
    <location>
        <begin position="1"/>
        <end position="32"/>
    </location>
</feature>
<feature type="compositionally biased region" description="Polar residues" evidence="1">
    <location>
        <begin position="1"/>
        <end position="14"/>
    </location>
</feature>
<evidence type="ECO:0000313" key="2">
    <source>
        <dbReference type="EMBL" id="KKL55659.1"/>
    </source>
</evidence>
<comment type="caution">
    <text evidence="2">The sequence shown here is derived from an EMBL/GenBank/DDBJ whole genome shotgun (WGS) entry which is preliminary data.</text>
</comment>
<feature type="non-terminal residue" evidence="2">
    <location>
        <position position="546"/>
    </location>
</feature>
<sequence>MEFSGRNNGWTDTTADLHQRSGMDGGGGIRGNGIQDRVGSTGVLTLNLINSDHNSAGLQGYYTIGHANQRSGFKNGIGIRVSITIGVTDYVLFTGEITKINPSPGVKLNRLTRVTAVDYMDKCARTPVRGLSVVQAMAEHDAFDAIVDIMTVQPRARATGAGFDTFDFVFDATREEQDRVLTELQRLGQSSLANIYVKGDGTLVYEPRTIRATPSDPVIDITEADLRNMAPATVDDNTIALINKIETIVAPRRQESAAVVLYELSQPQGFPTGGPFQLKGLFTDPAQRALRAGGLNLITAVAPTDLEFNAQADGLGADVTAQVSVSTTFTGNAVLFGITNNSGDTAYAIKLQARGEGVTQVEAVTLEAKDDDLISELGEQTQSLEMPYQSDIVVAQEVAQWLLHLLSQERKEVTAVPLFLDPTDEARAALIANRQIGDRFAITEEMTGLIAREFFINAIDFRMDGDGLAWVVWEPAAADETNFWYLEQVGFSELGQTTRLGFGYVVGHTDVVHSDSHGDDAHADTAHTDTHADTHDDVAHDDVAHT</sequence>
<proteinExistence type="predicted"/>
<dbReference type="EMBL" id="LAZR01030762">
    <property type="protein sequence ID" value="KKL55659.1"/>
    <property type="molecule type" value="Genomic_DNA"/>
</dbReference>
<dbReference type="AlphaFoldDB" id="A0A0F9D282"/>
<feature type="region of interest" description="Disordered" evidence="1">
    <location>
        <begin position="515"/>
        <end position="546"/>
    </location>
</feature>
<accession>A0A0F9D282</accession>
<reference evidence="2" key="1">
    <citation type="journal article" date="2015" name="Nature">
        <title>Complex archaea that bridge the gap between prokaryotes and eukaryotes.</title>
        <authorList>
            <person name="Spang A."/>
            <person name="Saw J.H."/>
            <person name="Jorgensen S.L."/>
            <person name="Zaremba-Niedzwiedzka K."/>
            <person name="Martijn J."/>
            <person name="Lind A.E."/>
            <person name="van Eijk R."/>
            <person name="Schleper C."/>
            <person name="Guy L."/>
            <person name="Ettema T.J."/>
        </authorList>
    </citation>
    <scope>NUCLEOTIDE SEQUENCE</scope>
</reference>
<gene>
    <name evidence="2" type="ORF">LCGC14_2253210</name>
</gene>